<evidence type="ECO:0000256" key="3">
    <source>
        <dbReference type="ARBA" id="ARBA00022806"/>
    </source>
</evidence>
<dbReference type="SMART" id="SM00487">
    <property type="entry name" value="DEXDc"/>
    <property type="match status" value="1"/>
</dbReference>
<dbReference type="InterPro" id="IPR011545">
    <property type="entry name" value="DEAD/DEAH_box_helicase_dom"/>
</dbReference>
<dbReference type="Gene3D" id="3.40.50.300">
    <property type="entry name" value="P-loop containing nucleotide triphosphate hydrolases"/>
    <property type="match status" value="1"/>
</dbReference>
<evidence type="ECO:0000256" key="1">
    <source>
        <dbReference type="ARBA" id="ARBA00022741"/>
    </source>
</evidence>
<comment type="similarity">
    <text evidence="5">Belongs to the DEAD box helicase family.</text>
</comment>
<name>A0A9W7DE97_AMBMO</name>
<dbReference type="Proteomes" id="UP001165063">
    <property type="component" value="Unassembled WGS sequence"/>
</dbReference>
<dbReference type="Pfam" id="PF00270">
    <property type="entry name" value="DEAD"/>
    <property type="match status" value="1"/>
</dbReference>
<comment type="function">
    <text evidence="5">RNA helicase.</text>
</comment>
<gene>
    <name evidence="7" type="ORF">Amon01_000116300</name>
</gene>
<evidence type="ECO:0000256" key="4">
    <source>
        <dbReference type="ARBA" id="ARBA00022840"/>
    </source>
</evidence>
<comment type="caution">
    <text evidence="7">The sequence shown here is derived from an EMBL/GenBank/DDBJ whole genome shotgun (WGS) entry which is preliminary data.</text>
</comment>
<dbReference type="EC" id="3.6.4.13" evidence="5"/>
<keyword evidence="8" id="KW-1185">Reference proteome</keyword>
<dbReference type="InterPro" id="IPR014001">
    <property type="entry name" value="Helicase_ATP-bd"/>
</dbReference>
<comment type="domain">
    <text evidence="5">The Q motif is unique to and characteristic of the DEAD box family of RNA helicases and controls ATP binding and hydrolysis.</text>
</comment>
<dbReference type="GO" id="GO:0003724">
    <property type="term" value="F:RNA helicase activity"/>
    <property type="evidence" value="ECO:0007669"/>
    <property type="project" value="UniProtKB-EC"/>
</dbReference>
<evidence type="ECO:0000256" key="5">
    <source>
        <dbReference type="RuleBase" id="RU365068"/>
    </source>
</evidence>
<keyword evidence="1 5" id="KW-0547">Nucleotide-binding</keyword>
<organism evidence="7 8">
    <name type="scientific">Ambrosiozyma monospora</name>
    <name type="common">Yeast</name>
    <name type="synonym">Endomycopsis monosporus</name>
    <dbReference type="NCBI Taxonomy" id="43982"/>
    <lineage>
        <taxon>Eukaryota</taxon>
        <taxon>Fungi</taxon>
        <taxon>Dikarya</taxon>
        <taxon>Ascomycota</taxon>
        <taxon>Saccharomycotina</taxon>
        <taxon>Pichiomycetes</taxon>
        <taxon>Pichiales</taxon>
        <taxon>Pichiaceae</taxon>
        <taxon>Ambrosiozyma</taxon>
    </lineage>
</organism>
<evidence type="ECO:0000256" key="2">
    <source>
        <dbReference type="ARBA" id="ARBA00022801"/>
    </source>
</evidence>
<protein>
    <recommendedName>
        <fullName evidence="5">ATP-dependent RNA helicase</fullName>
        <ecNumber evidence="5">3.6.4.13</ecNumber>
    </recommendedName>
</protein>
<dbReference type="GO" id="GO:0003723">
    <property type="term" value="F:RNA binding"/>
    <property type="evidence" value="ECO:0007669"/>
    <property type="project" value="UniProtKB-UniRule"/>
</dbReference>
<dbReference type="OrthoDB" id="9984275at2759"/>
<keyword evidence="3 5" id="KW-0347">Helicase</keyword>
<reference evidence="7" key="1">
    <citation type="submission" date="2023-04" db="EMBL/GenBank/DDBJ databases">
        <title>Ambrosiozyma monospora NBRC 1965.</title>
        <authorList>
            <person name="Ichikawa N."/>
            <person name="Sato H."/>
            <person name="Tonouchi N."/>
        </authorList>
    </citation>
    <scope>NUCLEOTIDE SEQUENCE</scope>
    <source>
        <strain evidence="7">NBRC 1965</strain>
    </source>
</reference>
<accession>A0A9W7DE97</accession>
<feature type="domain" description="Helicase ATP-binding" evidence="6">
    <location>
        <begin position="159"/>
        <end position="390"/>
    </location>
</feature>
<keyword evidence="4 5" id="KW-0067">ATP-binding</keyword>
<evidence type="ECO:0000313" key="7">
    <source>
        <dbReference type="EMBL" id="GMG20341.1"/>
    </source>
</evidence>
<keyword evidence="5" id="KW-0694">RNA-binding</keyword>
<keyword evidence="2 5" id="KW-0378">Hydrolase</keyword>
<dbReference type="AlphaFoldDB" id="A0A9W7DE97"/>
<comment type="catalytic activity">
    <reaction evidence="5">
        <text>ATP + H2O = ADP + phosphate + H(+)</text>
        <dbReference type="Rhea" id="RHEA:13065"/>
        <dbReference type="ChEBI" id="CHEBI:15377"/>
        <dbReference type="ChEBI" id="CHEBI:15378"/>
        <dbReference type="ChEBI" id="CHEBI:30616"/>
        <dbReference type="ChEBI" id="CHEBI:43474"/>
        <dbReference type="ChEBI" id="CHEBI:456216"/>
        <dbReference type="EC" id="3.6.4.13"/>
    </reaction>
</comment>
<dbReference type="PANTHER" id="PTHR24031">
    <property type="entry name" value="RNA HELICASE"/>
    <property type="match status" value="1"/>
</dbReference>
<dbReference type="GO" id="GO:0016787">
    <property type="term" value="F:hydrolase activity"/>
    <property type="evidence" value="ECO:0007669"/>
    <property type="project" value="UniProtKB-KW"/>
</dbReference>
<dbReference type="EMBL" id="BSXU01000346">
    <property type="protein sequence ID" value="GMG20341.1"/>
    <property type="molecule type" value="Genomic_DNA"/>
</dbReference>
<sequence>MLLRNLRIFRSSGVISTLPITATKDYIHLRQFHTSKHLLKRSRDNKLSKKAQQEENRLIDKLLEDTDADDEIRPPSIDIREKKKQLALEKGLMKAKMTRELNEQVRENMGVIRGYDKLLKTDPLQRVKVNLDDTKDIQKFSDFFVHCGPLLRTFKNHLGSDLPTDFQRKIFTLSTGQLSTIAKGDSGSGRTMALIMMAMCLNRHRARGPGVSTLIIVKSNDLVLKYQQIITKVYQDLVNLMKTIPIPREQRLSFENIDEEETILKYKNINEMAQFLYRSDATTELKQQEIIAENPLPHILVSTPHRLLDLLSTRGMNFLKINNVQQILVDDFDTMIDPETYLDSDKTAPVVLLLDYVLKLQDYNRKHRDPHPMICFTVSSSCNNSLIEQIKEEKQWFDWKKFVPIGSFESPGSLPIHKSVPDNVSLGSVLVLPVIDETVSENVDNKKKTRKSKKKSKGKNNFKVELYDMTPFEYGSDMRTWIDKSYRTTEGHDAYYFKHRNKRLNAARKVKDIGFEILISGFIELHKRKELGLKQEKLLFVHPDSVNGTQVRDFLKKTKRKGKVFNFSDGDESFFVDDQNKNDFLIINSSALPSLTFNGLKTIVVLGNETIKNMSNFITIAGRIRNDKKGLISEDRFPELLDVSENGQRSLASSTTKNSNNSDSDKGRIFLINSLFEFDHYDRNYLERLFIRGGLVDQFSPCGVLEPGFDQDAYNSTFVPDYTFQYFNDGHEFQLDEE</sequence>
<proteinExistence type="inferred from homology"/>
<evidence type="ECO:0000313" key="8">
    <source>
        <dbReference type="Proteomes" id="UP001165063"/>
    </source>
</evidence>
<evidence type="ECO:0000259" key="6">
    <source>
        <dbReference type="SMART" id="SM00487"/>
    </source>
</evidence>
<dbReference type="InterPro" id="IPR027417">
    <property type="entry name" value="P-loop_NTPase"/>
</dbReference>
<dbReference type="GO" id="GO:0005524">
    <property type="term" value="F:ATP binding"/>
    <property type="evidence" value="ECO:0007669"/>
    <property type="project" value="UniProtKB-UniRule"/>
</dbReference>
<dbReference type="SUPFAM" id="SSF52540">
    <property type="entry name" value="P-loop containing nucleoside triphosphate hydrolases"/>
    <property type="match status" value="1"/>
</dbReference>